<organism evidence="3 4">
    <name type="scientific">Nesidiocoris tenuis</name>
    <dbReference type="NCBI Taxonomy" id="355587"/>
    <lineage>
        <taxon>Eukaryota</taxon>
        <taxon>Metazoa</taxon>
        <taxon>Ecdysozoa</taxon>
        <taxon>Arthropoda</taxon>
        <taxon>Hexapoda</taxon>
        <taxon>Insecta</taxon>
        <taxon>Pterygota</taxon>
        <taxon>Neoptera</taxon>
        <taxon>Paraneoptera</taxon>
        <taxon>Hemiptera</taxon>
        <taxon>Heteroptera</taxon>
        <taxon>Panheteroptera</taxon>
        <taxon>Cimicomorpha</taxon>
        <taxon>Miridae</taxon>
        <taxon>Dicyphina</taxon>
        <taxon>Nesidiocoris</taxon>
    </lineage>
</organism>
<gene>
    <name evidence="2" type="ORF">NTEN_LOCUS22598</name>
    <name evidence="3" type="ORF">NTEN_LOCUS23465</name>
</gene>
<dbReference type="EMBL" id="CADCXU010034571">
    <property type="protein sequence ID" value="CAB0019799.1"/>
    <property type="molecule type" value="Genomic_DNA"/>
</dbReference>
<evidence type="ECO:0000313" key="2">
    <source>
        <dbReference type="EMBL" id="CAB0018885.1"/>
    </source>
</evidence>
<dbReference type="EMBL" id="CADCXU010033410">
    <property type="protein sequence ID" value="CAB0018885.1"/>
    <property type="molecule type" value="Genomic_DNA"/>
</dbReference>
<reference evidence="3 4" key="1">
    <citation type="submission" date="2020-02" db="EMBL/GenBank/DDBJ databases">
        <authorList>
            <person name="Ferguson B K."/>
        </authorList>
    </citation>
    <scope>NUCLEOTIDE SEQUENCE [LARGE SCALE GENOMIC DNA]</scope>
</reference>
<sequence>MDNKENKKILPGVDAAEKVVLLDFNSDPNVEGPFEIMTQKALDQRIDEAVKLVVNRSIEGLRKEMMAHAAATISNIIPKIVDTVKEQLCEHIEKNFDFKSETVIKEVENYISTLKNAESAELAVRFSKVYKEINLCYKSIEELKKMLEKNTRMEMNPLENQEKIVVMDHLNTNKMEADKGKNIIGCAGISCTNHTSLDMSTSEGRGTREALPSSNLAGAQMMWNNNALASNLNVKFADYTSGSPYEFLEQLSFEYQAYGHYQQLKTFVGSRLEGRAKVWMLLNDFAGWPEFEEGFKREFCGTNYVTYVTSQLYAGTSLNPRSEEAEQVIVRAVVQCREAGLSLPEESIVRLMSKRLGPDVETIADIHGFSKIETLLNYIRRLRQGSTASASERANAANTTSREPNRNGNYRYSNYRGNVNGYQRPPNRYYRPEPRYSQNSNPRPMNPQYVNHNRMGAPQVRMIETHAREDRERSHSPEKAPLAITQGLNQEPPPEDKFRRE</sequence>
<evidence type="ECO:0000313" key="3">
    <source>
        <dbReference type="EMBL" id="CAB0019799.1"/>
    </source>
</evidence>
<dbReference type="Proteomes" id="UP000479000">
    <property type="component" value="Unassembled WGS sequence"/>
</dbReference>
<evidence type="ECO:0000313" key="4">
    <source>
        <dbReference type="Proteomes" id="UP000479000"/>
    </source>
</evidence>
<accession>A0A6H5HS74</accession>
<dbReference type="AlphaFoldDB" id="A0A6H5HS74"/>
<evidence type="ECO:0000256" key="1">
    <source>
        <dbReference type="SAM" id="MobiDB-lite"/>
    </source>
</evidence>
<feature type="region of interest" description="Disordered" evidence="1">
    <location>
        <begin position="386"/>
        <end position="452"/>
    </location>
</feature>
<protein>
    <submittedName>
        <fullName evidence="3">Uncharacterized protein</fullName>
    </submittedName>
</protein>
<feature type="region of interest" description="Disordered" evidence="1">
    <location>
        <begin position="464"/>
        <end position="501"/>
    </location>
</feature>
<feature type="compositionally biased region" description="Basic and acidic residues" evidence="1">
    <location>
        <begin position="464"/>
        <end position="478"/>
    </location>
</feature>
<proteinExistence type="predicted"/>
<feature type="compositionally biased region" description="Polar residues" evidence="1">
    <location>
        <begin position="437"/>
        <end position="451"/>
    </location>
</feature>
<keyword evidence="4" id="KW-1185">Reference proteome</keyword>
<name>A0A6H5HS74_9HEMI</name>
<feature type="compositionally biased region" description="Low complexity" evidence="1">
    <location>
        <begin position="406"/>
        <end position="429"/>
    </location>
</feature>
<feature type="compositionally biased region" description="Polar residues" evidence="1">
    <location>
        <begin position="386"/>
        <end position="402"/>
    </location>
</feature>